<proteinExistence type="predicted"/>
<keyword evidence="3" id="KW-1185">Reference proteome</keyword>
<dbReference type="InterPro" id="IPR029058">
    <property type="entry name" value="AB_hydrolase_fold"/>
</dbReference>
<reference evidence="3" key="1">
    <citation type="journal article" date="2018" name="Front. Microbiol.">
        <title>Genome-Based Analysis Reveals the Taxonomy and Diversity of the Family Idiomarinaceae.</title>
        <authorList>
            <person name="Liu Y."/>
            <person name="Lai Q."/>
            <person name="Shao Z."/>
        </authorList>
    </citation>
    <scope>NUCLEOTIDE SEQUENCE [LARGE SCALE GENOMIC DNA]</scope>
    <source>
        <strain evidence="3">F23</strain>
    </source>
</reference>
<dbReference type="PANTHER" id="PTHR43798">
    <property type="entry name" value="MONOACYLGLYCEROL LIPASE"/>
    <property type="match status" value="1"/>
</dbReference>
<dbReference type="Gene3D" id="3.40.50.1820">
    <property type="entry name" value="alpha/beta hydrolase"/>
    <property type="match status" value="1"/>
</dbReference>
<dbReference type="RefSeq" id="WP_110574774.1">
    <property type="nucleotide sequence ID" value="NZ_PIPV01000006.1"/>
</dbReference>
<dbReference type="PANTHER" id="PTHR43798:SF33">
    <property type="entry name" value="HYDROLASE, PUTATIVE (AFU_ORTHOLOGUE AFUA_2G14860)-RELATED"/>
    <property type="match status" value="1"/>
</dbReference>
<feature type="domain" description="AB hydrolase-1" evidence="1">
    <location>
        <begin position="22"/>
        <end position="253"/>
    </location>
</feature>
<dbReference type="InterPro" id="IPR050266">
    <property type="entry name" value="AB_hydrolase_sf"/>
</dbReference>
<gene>
    <name evidence="2" type="ORF">CWE25_08450</name>
</gene>
<dbReference type="OrthoDB" id="6117067at2"/>
<sequence>MQELAPGISYLASQGEVKGTCVLLHSSQSSNAQWKLLVQSLNSEYNIVGIDLLGYGRAPQVESASHFRLQQEIDRIEDVLVPILGDQPLTLIGHSYGGAVALKMAQQKHVNVERVVVYEPVSFHVLEEDCPGMQEIRQVSDAMHGKDEVECTRTFIDYWNQPGYFDALPTRVQQAMVAQSAKVALDFDALLNDELNLDDYQQVDAPVLIIQGEYTRRSARAVVKALSTALQSVTVKRVQAGHMGPLTHPAEVNPLILDFI</sequence>
<dbReference type="InterPro" id="IPR000073">
    <property type="entry name" value="AB_hydrolase_1"/>
</dbReference>
<protein>
    <submittedName>
        <fullName evidence="2">Alpha/beta hydrolase</fullName>
    </submittedName>
</protein>
<dbReference type="GO" id="GO:0016787">
    <property type="term" value="F:hydrolase activity"/>
    <property type="evidence" value="ECO:0007669"/>
    <property type="project" value="UniProtKB-KW"/>
</dbReference>
<dbReference type="GO" id="GO:0016020">
    <property type="term" value="C:membrane"/>
    <property type="evidence" value="ECO:0007669"/>
    <property type="project" value="TreeGrafter"/>
</dbReference>
<dbReference type="Proteomes" id="UP000287330">
    <property type="component" value="Unassembled WGS sequence"/>
</dbReference>
<dbReference type="PRINTS" id="PR00111">
    <property type="entry name" value="ABHYDROLASE"/>
</dbReference>
<organism evidence="2 3">
    <name type="scientific">Idiomarina fontislapidosi</name>
    <dbReference type="NCBI Taxonomy" id="263723"/>
    <lineage>
        <taxon>Bacteria</taxon>
        <taxon>Pseudomonadati</taxon>
        <taxon>Pseudomonadota</taxon>
        <taxon>Gammaproteobacteria</taxon>
        <taxon>Alteromonadales</taxon>
        <taxon>Idiomarinaceae</taxon>
        <taxon>Idiomarina</taxon>
    </lineage>
</organism>
<dbReference type="SUPFAM" id="SSF53474">
    <property type="entry name" value="alpha/beta-Hydrolases"/>
    <property type="match status" value="1"/>
</dbReference>
<comment type="caution">
    <text evidence="2">The sequence shown here is derived from an EMBL/GenBank/DDBJ whole genome shotgun (WGS) entry which is preliminary data.</text>
</comment>
<dbReference type="EMBL" id="PIPV01000006">
    <property type="protein sequence ID" value="RUO53247.1"/>
    <property type="molecule type" value="Genomic_DNA"/>
</dbReference>
<evidence type="ECO:0000259" key="1">
    <source>
        <dbReference type="Pfam" id="PF12697"/>
    </source>
</evidence>
<dbReference type="AlphaFoldDB" id="A0A432XX25"/>
<evidence type="ECO:0000313" key="3">
    <source>
        <dbReference type="Proteomes" id="UP000287330"/>
    </source>
</evidence>
<dbReference type="Pfam" id="PF12697">
    <property type="entry name" value="Abhydrolase_6"/>
    <property type="match status" value="1"/>
</dbReference>
<evidence type="ECO:0000313" key="2">
    <source>
        <dbReference type="EMBL" id="RUO53247.1"/>
    </source>
</evidence>
<keyword evidence="2" id="KW-0378">Hydrolase</keyword>
<name>A0A432XX25_9GAMM</name>
<accession>A0A432XX25</accession>